<dbReference type="AlphaFoldDB" id="A0A011PMC9"/>
<reference evidence="1 2" key="1">
    <citation type="submission" date="2014-02" db="EMBL/GenBank/DDBJ databases">
        <title>Expanding our view of genomic diversity in Candidatus Accumulibacter clades.</title>
        <authorList>
            <person name="Skennerton C.T."/>
            <person name="Barr J.J."/>
            <person name="Slater F.R."/>
            <person name="Bond P.L."/>
            <person name="Tyson G.W."/>
        </authorList>
    </citation>
    <scope>NUCLEOTIDE SEQUENCE [LARGE SCALE GENOMIC DNA]</scope>
    <source>
        <strain evidence="2">BA-92</strain>
    </source>
</reference>
<comment type="caution">
    <text evidence="1">The sequence shown here is derived from an EMBL/GenBank/DDBJ whole genome shotgun (WGS) entry which is preliminary data.</text>
</comment>
<dbReference type="Gene3D" id="1.10.238.160">
    <property type="match status" value="1"/>
</dbReference>
<evidence type="ECO:0000313" key="1">
    <source>
        <dbReference type="EMBL" id="EXI78192.1"/>
    </source>
</evidence>
<dbReference type="EMBL" id="JEMX01000078">
    <property type="protein sequence ID" value="EXI78192.1"/>
    <property type="molecule type" value="Genomic_DNA"/>
</dbReference>
<dbReference type="PATRIC" id="fig|1454003.3.peg.3334"/>
<dbReference type="STRING" id="1454003.AW10_03276"/>
<proteinExistence type="predicted"/>
<gene>
    <name evidence="1" type="ORF">AW10_03276</name>
</gene>
<name>A0A011PMC9_9PROT</name>
<dbReference type="Proteomes" id="UP000021816">
    <property type="component" value="Unassembled WGS sequence"/>
</dbReference>
<accession>A0A011PMC9</accession>
<organism evidence="1 2">
    <name type="scientific">Candidatus Accumulibacter appositus</name>
    <dbReference type="NCBI Taxonomy" id="1454003"/>
    <lineage>
        <taxon>Bacteria</taxon>
        <taxon>Pseudomonadati</taxon>
        <taxon>Pseudomonadota</taxon>
        <taxon>Betaproteobacteria</taxon>
        <taxon>Candidatus Accumulibacter</taxon>
    </lineage>
</organism>
<sequence>MLAMFNTANDGRNRRNMASTLPETGFLRLSQIIGNPKAVPPIPALIPIKKSCWWAGVKSGRFPAPKKLGPRVTVWRVEDIRALIATA</sequence>
<evidence type="ECO:0000313" key="2">
    <source>
        <dbReference type="Proteomes" id="UP000021816"/>
    </source>
</evidence>
<protein>
    <submittedName>
        <fullName evidence="1">Putative transcriptional regulator</fullName>
    </submittedName>
</protein>